<dbReference type="PROSITE" id="PS51473">
    <property type="entry name" value="GNK2"/>
    <property type="match status" value="2"/>
</dbReference>
<proteinExistence type="inferred from homology"/>
<accession>A0AAV0DRT4</accession>
<protein>
    <recommendedName>
        <fullName evidence="16">Gnk2-homologous domain-containing protein</fullName>
    </recommendedName>
</protein>
<feature type="domain" description="Gnk2-homologous" evidence="16">
    <location>
        <begin position="25"/>
        <end position="131"/>
    </location>
</feature>
<dbReference type="Gene3D" id="3.30.430.20">
    <property type="entry name" value="Gnk2 domain, C-X8-C-X2-C motif"/>
    <property type="match status" value="2"/>
</dbReference>
<evidence type="ECO:0000256" key="15">
    <source>
        <dbReference type="SAM" id="SignalP"/>
    </source>
</evidence>
<evidence type="ECO:0000256" key="10">
    <source>
        <dbReference type="ARBA" id="ARBA00023136"/>
    </source>
</evidence>
<keyword evidence="4" id="KW-0945">Host-virus interaction</keyword>
<comment type="subcellular location">
    <subcellularLocation>
        <location evidence="12">Cell junction</location>
        <location evidence="12">Plasmodesma</location>
    </subcellularLocation>
    <subcellularLocation>
        <location evidence="1">Cell membrane</location>
        <topology evidence="1">Single-pass type I membrane protein</topology>
    </subcellularLocation>
</comment>
<gene>
    <name evidence="17" type="ORF">CEPIT_LOCUS16981</name>
</gene>
<dbReference type="Proteomes" id="UP001152523">
    <property type="component" value="Unassembled WGS sequence"/>
</dbReference>
<keyword evidence="8" id="KW-0965">Cell junction</keyword>
<keyword evidence="5 14" id="KW-0812">Transmembrane</keyword>
<dbReference type="EMBL" id="CAMAPF010000128">
    <property type="protein sequence ID" value="CAH9104926.1"/>
    <property type="molecule type" value="Genomic_DNA"/>
</dbReference>
<dbReference type="AlphaFoldDB" id="A0AAV0DRT4"/>
<evidence type="ECO:0000256" key="5">
    <source>
        <dbReference type="ARBA" id="ARBA00022692"/>
    </source>
</evidence>
<organism evidence="17 18">
    <name type="scientific">Cuscuta epithymum</name>
    <dbReference type="NCBI Taxonomy" id="186058"/>
    <lineage>
        <taxon>Eukaryota</taxon>
        <taxon>Viridiplantae</taxon>
        <taxon>Streptophyta</taxon>
        <taxon>Embryophyta</taxon>
        <taxon>Tracheophyta</taxon>
        <taxon>Spermatophyta</taxon>
        <taxon>Magnoliopsida</taxon>
        <taxon>eudicotyledons</taxon>
        <taxon>Gunneridae</taxon>
        <taxon>Pentapetalae</taxon>
        <taxon>asterids</taxon>
        <taxon>lamiids</taxon>
        <taxon>Solanales</taxon>
        <taxon>Convolvulaceae</taxon>
        <taxon>Cuscuteae</taxon>
        <taxon>Cuscuta</taxon>
        <taxon>Cuscuta subgen. Cuscuta</taxon>
    </lineage>
</organism>
<dbReference type="PANTHER" id="PTHR32080:SF31">
    <property type="entry name" value="PLASMODESMATA-LOCATED PROTEIN 6"/>
    <property type="match status" value="1"/>
</dbReference>
<keyword evidence="18" id="KW-1185">Reference proteome</keyword>
<evidence type="ECO:0000256" key="12">
    <source>
        <dbReference type="ARBA" id="ARBA00024184"/>
    </source>
</evidence>
<comment type="caution">
    <text evidence="17">The sequence shown here is derived from an EMBL/GenBank/DDBJ whole genome shotgun (WGS) entry which is preliminary data.</text>
</comment>
<dbReference type="PANTHER" id="PTHR32080">
    <property type="entry name" value="ANTIFUNGAL PROTEIN GINKBILOBIN-2-LIKE"/>
    <property type="match status" value="1"/>
</dbReference>
<keyword evidence="10 14" id="KW-0472">Membrane</keyword>
<keyword evidence="11" id="KW-1015">Disulfide bond</keyword>
<name>A0AAV0DRT4_9ASTE</name>
<dbReference type="GO" id="GO:0009506">
    <property type="term" value="C:plasmodesma"/>
    <property type="evidence" value="ECO:0007669"/>
    <property type="project" value="UniProtKB-SubCell"/>
</dbReference>
<dbReference type="GO" id="GO:0005886">
    <property type="term" value="C:plasma membrane"/>
    <property type="evidence" value="ECO:0007669"/>
    <property type="project" value="UniProtKB-SubCell"/>
</dbReference>
<evidence type="ECO:0000256" key="1">
    <source>
        <dbReference type="ARBA" id="ARBA00004251"/>
    </source>
</evidence>
<keyword evidence="3" id="KW-1003">Cell membrane</keyword>
<evidence type="ECO:0000256" key="2">
    <source>
        <dbReference type="ARBA" id="ARBA00022448"/>
    </source>
</evidence>
<evidence type="ECO:0000313" key="17">
    <source>
        <dbReference type="EMBL" id="CAH9104926.1"/>
    </source>
</evidence>
<keyword evidence="7" id="KW-0677">Repeat</keyword>
<evidence type="ECO:0000256" key="4">
    <source>
        <dbReference type="ARBA" id="ARBA00022581"/>
    </source>
</evidence>
<evidence type="ECO:0000259" key="16">
    <source>
        <dbReference type="PROSITE" id="PS51473"/>
    </source>
</evidence>
<keyword evidence="2" id="KW-0813">Transport</keyword>
<evidence type="ECO:0000313" key="18">
    <source>
        <dbReference type="Proteomes" id="UP001152523"/>
    </source>
</evidence>
<dbReference type="CDD" id="cd23509">
    <property type="entry name" value="Gnk2-like"/>
    <property type="match status" value="2"/>
</dbReference>
<evidence type="ECO:0000256" key="9">
    <source>
        <dbReference type="ARBA" id="ARBA00022989"/>
    </source>
</evidence>
<evidence type="ECO:0000256" key="14">
    <source>
        <dbReference type="SAM" id="Phobius"/>
    </source>
</evidence>
<dbReference type="InterPro" id="IPR051378">
    <property type="entry name" value="Cell2Cell_Antifungal"/>
</dbReference>
<dbReference type="InterPro" id="IPR038408">
    <property type="entry name" value="GNK2_sf"/>
</dbReference>
<comment type="similarity">
    <text evidence="13">Belongs to the cysteine-rich repeat secretory protein family. Plasmodesmata-located proteins (PDLD) subfamily.</text>
</comment>
<dbReference type="FunFam" id="3.30.430.20:FF:000001">
    <property type="entry name" value="cysteine-rich repeat secretory protein 3"/>
    <property type="match status" value="1"/>
</dbReference>
<keyword evidence="6 15" id="KW-0732">Signal</keyword>
<dbReference type="GO" id="GO:0042742">
    <property type="term" value="P:defense response to bacterium"/>
    <property type="evidence" value="ECO:0007669"/>
    <property type="project" value="TreeGrafter"/>
</dbReference>
<evidence type="ECO:0000256" key="7">
    <source>
        <dbReference type="ARBA" id="ARBA00022737"/>
    </source>
</evidence>
<evidence type="ECO:0000256" key="8">
    <source>
        <dbReference type="ARBA" id="ARBA00022949"/>
    </source>
</evidence>
<sequence>MEALILLLPLFLLHSITQSSAARIDAFVYGGCSPTKFNPGTVYESNVNSALTSLVNSADSVSFNKFKTSLPGSTQPDVIYSLYQCRGDLAAYDCRSCVARAVSQLGSLCVDTSGGALQLDGCFVKYDNISFLGAVDKAEVIHRCGPSVSSSSDETTSRYTVLTGLSAAGQYFRVFGYGRVQGMAQCTQDVDSSACQDCLSEAIGRLKSECGSASWGYVYLVKCYARYSEHGFSPKSDGESARKLAIIIGIVAGVAVLVVLLSVLSNLCCSKGGK</sequence>
<evidence type="ECO:0000256" key="3">
    <source>
        <dbReference type="ARBA" id="ARBA00022475"/>
    </source>
</evidence>
<dbReference type="InterPro" id="IPR002902">
    <property type="entry name" value="GNK2"/>
</dbReference>
<evidence type="ECO:0000256" key="11">
    <source>
        <dbReference type="ARBA" id="ARBA00023157"/>
    </source>
</evidence>
<keyword evidence="9 14" id="KW-1133">Transmembrane helix</keyword>
<feature type="signal peptide" evidence="15">
    <location>
        <begin position="1"/>
        <end position="21"/>
    </location>
</feature>
<reference evidence="17" key="1">
    <citation type="submission" date="2022-07" db="EMBL/GenBank/DDBJ databases">
        <authorList>
            <person name="Macas J."/>
            <person name="Novak P."/>
            <person name="Neumann P."/>
        </authorList>
    </citation>
    <scope>NUCLEOTIDE SEQUENCE</scope>
</reference>
<evidence type="ECO:0000256" key="13">
    <source>
        <dbReference type="ARBA" id="ARBA00038393"/>
    </source>
</evidence>
<feature type="transmembrane region" description="Helical" evidence="14">
    <location>
        <begin position="244"/>
        <end position="269"/>
    </location>
</feature>
<evidence type="ECO:0000256" key="6">
    <source>
        <dbReference type="ARBA" id="ARBA00022729"/>
    </source>
</evidence>
<feature type="domain" description="Gnk2-homologous" evidence="16">
    <location>
        <begin position="133"/>
        <end position="232"/>
    </location>
</feature>
<feature type="chain" id="PRO_5043942297" description="Gnk2-homologous domain-containing protein" evidence="15">
    <location>
        <begin position="22"/>
        <end position="274"/>
    </location>
</feature>
<dbReference type="Pfam" id="PF01657">
    <property type="entry name" value="Stress-antifung"/>
    <property type="match status" value="2"/>
</dbReference>